<dbReference type="Proteomes" id="UP000315938">
    <property type="component" value="Unassembled WGS sequence"/>
</dbReference>
<evidence type="ECO:0000313" key="1">
    <source>
        <dbReference type="EMBL" id="TRX99312.1"/>
    </source>
</evidence>
<comment type="caution">
    <text evidence="1">The sequence shown here is derived from an EMBL/GenBank/DDBJ whole genome shotgun (WGS) entry which is preliminary data.</text>
</comment>
<gene>
    <name evidence="1" type="ORF">FNV44_06315</name>
</gene>
<dbReference type="EMBL" id="VKID01000002">
    <property type="protein sequence ID" value="TRX99312.1"/>
    <property type="molecule type" value="Genomic_DNA"/>
</dbReference>
<accession>A0A553IGI5</accession>
<proteinExistence type="predicted"/>
<sequence length="551" mass="61082">MFKWIKRVIKLALLLIVLTPVIVLVVMYKGYSAPVDDFSANEGLSFNDIASNKLDEFIADENALSFDFVLTSSEANAALKDIYAAENPDFGKTDETIDLNARKYAIAFGNNNGGFKGVTLAFNETGLTIEAGLDAGFSNIYYQTTLYLDLDINIEQVEVDNELITQYKLTIKEIKFGNMPILWMYDAADFIVSRFTEDGLNGLIQNAVSGFGNYDLKTKSIWVNTKDLINLISKEDDPNRLMIEALLGFVDEEELLVSGFGEDVGGIGIALGKMRSTETPYQTTNQISDETELNNMFESQLTTLLLSSITGGSSLNYDMHEETFNQLIEYYVGESMDMSQTFEFDENIYVLETLPLYARFIDNRVHFTIIMKLYNQTDPSKVFQTDFTLVSIPSISDDKQDLVFTIDVIHIGDDTTVTNNKVATILNLVGENEMIVGNQIILKDFMGNFAGQSTTVDSVAVSGKYLRFVVTPTGANAAILAELQDAIDAALTTILLNPDYAALEDVYTNDPTDTEGLLDALNTLTPQEQQAFYNSLYLTLGTSVDVDSLLP</sequence>
<dbReference type="AlphaFoldDB" id="A0A553IGI5"/>
<dbReference type="GeneID" id="41339483"/>
<organism evidence="1 2">
    <name type="scientific">Acholeplasma laidlawii</name>
    <dbReference type="NCBI Taxonomy" id="2148"/>
    <lineage>
        <taxon>Bacteria</taxon>
        <taxon>Bacillati</taxon>
        <taxon>Mycoplasmatota</taxon>
        <taxon>Mollicutes</taxon>
        <taxon>Acholeplasmatales</taxon>
        <taxon>Acholeplasmataceae</taxon>
        <taxon>Acholeplasma</taxon>
    </lineage>
</organism>
<name>A0A553IGI5_ACHLA</name>
<dbReference type="RefSeq" id="WP_012243276.1">
    <property type="nucleotide sequence ID" value="NZ_JACAOE010000002.1"/>
</dbReference>
<evidence type="ECO:0000313" key="2">
    <source>
        <dbReference type="Proteomes" id="UP000315938"/>
    </source>
</evidence>
<reference evidence="1 2" key="1">
    <citation type="submission" date="2019-07" db="EMBL/GenBank/DDBJ databases">
        <title>Genome sequence of Acholeplasma laidlawii strain with increased resistance to erythromycin.</title>
        <authorList>
            <person name="Medvedeva E.S."/>
            <person name="Baranova N.B."/>
            <person name="Siniagina M.N."/>
            <person name="Mouzykantov A."/>
            <person name="Chernova O.A."/>
            <person name="Chernov V.M."/>
        </authorList>
    </citation>
    <scope>NUCLEOTIDE SEQUENCE [LARGE SCALE GENOMIC DNA]</scope>
    <source>
        <strain evidence="1 2">PG8REry</strain>
    </source>
</reference>
<protein>
    <submittedName>
        <fullName evidence="1">Uncharacterized protein</fullName>
    </submittedName>
</protein>